<organism evidence="1 2">
    <name type="scientific">Candidatus Merdibacter merdavium</name>
    <dbReference type="NCBI Taxonomy" id="2838692"/>
    <lineage>
        <taxon>Bacteria</taxon>
        <taxon>Bacillati</taxon>
        <taxon>Bacillota</taxon>
        <taxon>Erysipelotrichia</taxon>
        <taxon>Erysipelotrichales</taxon>
        <taxon>Erysipelotrichaceae</taxon>
        <taxon>Merdibacter</taxon>
    </lineage>
</organism>
<gene>
    <name evidence="1" type="ORF">H9702_00025</name>
</gene>
<accession>A0A9D2SV47</accession>
<comment type="caution">
    <text evidence="1">The sequence shown here is derived from an EMBL/GenBank/DDBJ whole genome shotgun (WGS) entry which is preliminary data.</text>
</comment>
<dbReference type="AlphaFoldDB" id="A0A9D2SV47"/>
<evidence type="ECO:0000313" key="2">
    <source>
        <dbReference type="Proteomes" id="UP000823896"/>
    </source>
</evidence>
<name>A0A9D2SV47_9FIRM</name>
<evidence type="ECO:0000313" key="1">
    <source>
        <dbReference type="EMBL" id="HJC35504.1"/>
    </source>
</evidence>
<proteinExistence type="predicted"/>
<reference evidence="1" key="1">
    <citation type="journal article" date="2021" name="PeerJ">
        <title>Extensive microbial diversity within the chicken gut microbiome revealed by metagenomics and culture.</title>
        <authorList>
            <person name="Gilroy R."/>
            <person name="Ravi A."/>
            <person name="Getino M."/>
            <person name="Pursley I."/>
            <person name="Horton D.L."/>
            <person name="Alikhan N.F."/>
            <person name="Baker D."/>
            <person name="Gharbi K."/>
            <person name="Hall N."/>
            <person name="Watson M."/>
            <person name="Adriaenssens E.M."/>
            <person name="Foster-Nyarko E."/>
            <person name="Jarju S."/>
            <person name="Secka A."/>
            <person name="Antonio M."/>
            <person name="Oren A."/>
            <person name="Chaudhuri R.R."/>
            <person name="La Ragione R."/>
            <person name="Hildebrand F."/>
            <person name="Pallen M.J."/>
        </authorList>
    </citation>
    <scope>NUCLEOTIDE SEQUENCE</scope>
    <source>
        <strain evidence="1">CHK187-11901</strain>
    </source>
</reference>
<protein>
    <submittedName>
        <fullName evidence="1">Uncharacterized protein</fullName>
    </submittedName>
</protein>
<dbReference type="Proteomes" id="UP000823896">
    <property type="component" value="Unassembled WGS sequence"/>
</dbReference>
<sequence>MNENMEMEVQHMCNLSKGVENRGIRKGIIQGREEGREEEKLNSIRNVMDTLGLTLEQAMDVLDVPKSEQENMRICLERINDRCRVTQIEEGDDMGAFSRVVWMRGFRKGYLQGLEETCRERIICHGTDEEKCLLIKNVMEMLYYTVEESMDALGVSKDEWEKYKKMLE</sequence>
<reference evidence="1" key="2">
    <citation type="submission" date="2021-04" db="EMBL/GenBank/DDBJ databases">
        <authorList>
            <person name="Gilroy R."/>
        </authorList>
    </citation>
    <scope>NUCLEOTIDE SEQUENCE</scope>
    <source>
        <strain evidence="1">CHK187-11901</strain>
    </source>
</reference>
<dbReference type="EMBL" id="DWWM01000001">
    <property type="protein sequence ID" value="HJC35504.1"/>
    <property type="molecule type" value="Genomic_DNA"/>
</dbReference>